<evidence type="ECO:0000313" key="1">
    <source>
        <dbReference type="EMBL" id="KAK7462820.1"/>
    </source>
</evidence>
<keyword evidence="2" id="KW-1185">Reference proteome</keyword>
<protein>
    <submittedName>
        <fullName evidence="1">Uncharacterized protein</fullName>
    </submittedName>
</protein>
<comment type="caution">
    <text evidence="1">The sequence shown here is derived from an EMBL/GenBank/DDBJ whole genome shotgun (WGS) entry which is preliminary data.</text>
</comment>
<name>A0ABR1JL00_9AGAR</name>
<organism evidence="1 2">
    <name type="scientific">Marasmiellus scandens</name>
    <dbReference type="NCBI Taxonomy" id="2682957"/>
    <lineage>
        <taxon>Eukaryota</taxon>
        <taxon>Fungi</taxon>
        <taxon>Dikarya</taxon>
        <taxon>Basidiomycota</taxon>
        <taxon>Agaricomycotina</taxon>
        <taxon>Agaricomycetes</taxon>
        <taxon>Agaricomycetidae</taxon>
        <taxon>Agaricales</taxon>
        <taxon>Marasmiineae</taxon>
        <taxon>Omphalotaceae</taxon>
        <taxon>Marasmiellus</taxon>
    </lineage>
</organism>
<evidence type="ECO:0000313" key="2">
    <source>
        <dbReference type="Proteomes" id="UP001498398"/>
    </source>
</evidence>
<reference evidence="1 2" key="1">
    <citation type="submission" date="2024-01" db="EMBL/GenBank/DDBJ databases">
        <title>A draft genome for the cacao thread blight pathogen Marasmiellus scandens.</title>
        <authorList>
            <person name="Baruah I.K."/>
            <person name="Leung J."/>
            <person name="Bukari Y."/>
            <person name="Amoako-Attah I."/>
            <person name="Meinhardt L.W."/>
            <person name="Bailey B.A."/>
            <person name="Cohen S.P."/>
        </authorList>
    </citation>
    <scope>NUCLEOTIDE SEQUENCE [LARGE SCALE GENOMIC DNA]</scope>
    <source>
        <strain evidence="1 2">GH-19</strain>
    </source>
</reference>
<sequence length="119" mass="14047">MLEEARQATVADIVRKKQQGLSITTTELEFVAKVMVDTMKQRFPDYPPISLSWLENAPDRGPVLGMSYRETFGPYRDHVFGWLKLVYWDNFPQRPEHTLYNFALPRTHPCTLWTFKRKV</sequence>
<dbReference type="EMBL" id="JBANRG010000010">
    <property type="protein sequence ID" value="KAK7462820.1"/>
    <property type="molecule type" value="Genomic_DNA"/>
</dbReference>
<gene>
    <name evidence="1" type="ORF">VKT23_007399</name>
</gene>
<accession>A0ABR1JL00</accession>
<dbReference type="Proteomes" id="UP001498398">
    <property type="component" value="Unassembled WGS sequence"/>
</dbReference>
<proteinExistence type="predicted"/>